<proteinExistence type="predicted"/>
<dbReference type="RefSeq" id="WP_113051458.1">
    <property type="nucleotide sequence ID" value="NZ_QEVW01000001.1"/>
</dbReference>
<dbReference type="AlphaFoldDB" id="A0A329R3V6"/>
<organism evidence="1 2">
    <name type="scientific">Paenibacillus taichungensis</name>
    <dbReference type="NCBI Taxonomy" id="484184"/>
    <lineage>
        <taxon>Bacteria</taxon>
        <taxon>Bacillati</taxon>
        <taxon>Bacillota</taxon>
        <taxon>Bacilli</taxon>
        <taxon>Bacillales</taxon>
        <taxon>Paenibacillaceae</taxon>
        <taxon>Paenibacillus</taxon>
    </lineage>
</organism>
<dbReference type="EMBL" id="QEVW01000001">
    <property type="protein sequence ID" value="RAW19317.1"/>
    <property type="molecule type" value="Genomic_DNA"/>
</dbReference>
<gene>
    <name evidence="1" type="ORF">DC345_00605</name>
</gene>
<accession>A0A329R3V6</accession>
<sequence length="295" mass="34235">MKKLLNTASEESIYNSLAEIVGMNKEYIKHYIVKYGIEIIKESTADSIDLSEFLNFLSRYNKDLDRTLDFDGITLSHLTTRTSIIHNQQLFNLFNALIQDTELKEFLKNEGIVFELVGKKLKTIYNGKLVDWAIYFDGDWGPTARMVNNRLEGNSKGVTDKCVNGFLFNSDIHKHRNVSHIARLPEILENILRILGCASAISKWTISAKPYVITFKADVTNIIFDEDRKHTLNNKQKKKLLIKYCLYYLSILRYSDWDEDDNPIIRLKDELSVPVSDILNIRLLDNQRRTIQHIT</sequence>
<evidence type="ECO:0000313" key="1">
    <source>
        <dbReference type="EMBL" id="RAW19317.1"/>
    </source>
</evidence>
<protein>
    <submittedName>
        <fullName evidence="1">Uncharacterized protein</fullName>
    </submittedName>
</protein>
<evidence type="ECO:0000313" key="2">
    <source>
        <dbReference type="Proteomes" id="UP000250642"/>
    </source>
</evidence>
<dbReference type="Proteomes" id="UP000250642">
    <property type="component" value="Unassembled WGS sequence"/>
</dbReference>
<reference evidence="1 2" key="1">
    <citation type="submission" date="2018-04" db="EMBL/GenBank/DDBJ databases">
        <title>Paenibacillus taichungensis Genome sequencing and assembly.</title>
        <authorList>
            <person name="Xu J."/>
            <person name="Rensing C."/>
            <person name="Mazhar H.S."/>
        </authorList>
    </citation>
    <scope>NUCLEOTIDE SEQUENCE [LARGE SCALE GENOMIC DNA]</scope>
    <source>
        <strain evidence="1 2">NC1</strain>
    </source>
</reference>
<comment type="caution">
    <text evidence="1">The sequence shown here is derived from an EMBL/GenBank/DDBJ whole genome shotgun (WGS) entry which is preliminary data.</text>
</comment>
<name>A0A329R3V6_9BACL</name>